<dbReference type="KEGG" id="asx:CDL62_07475"/>
<evidence type="ECO:0000313" key="4">
    <source>
        <dbReference type="Proteomes" id="UP000191055"/>
    </source>
</evidence>
<dbReference type="InterPro" id="IPR018649">
    <property type="entry name" value="SHOCT"/>
</dbReference>
<evidence type="ECO:0000256" key="1">
    <source>
        <dbReference type="SAM" id="Phobius"/>
    </source>
</evidence>
<dbReference type="Pfam" id="PF09851">
    <property type="entry name" value="SHOCT"/>
    <property type="match status" value="1"/>
</dbReference>
<dbReference type="Proteomes" id="UP000191055">
    <property type="component" value="Unassembled WGS sequence"/>
</dbReference>
<keyword evidence="1" id="KW-0812">Transmembrane</keyword>
<dbReference type="EMBL" id="FUYV01000005">
    <property type="protein sequence ID" value="SKB83145.1"/>
    <property type="molecule type" value="Genomic_DNA"/>
</dbReference>
<reference evidence="3 4" key="1">
    <citation type="submission" date="2017-02" db="EMBL/GenBank/DDBJ databases">
        <authorList>
            <person name="Peterson S.W."/>
        </authorList>
    </citation>
    <scope>NUCLEOTIDE SEQUENCE [LARGE SCALE GENOMIC DNA]</scope>
    <source>
        <strain evidence="3 4">DSM 24412</strain>
    </source>
</reference>
<dbReference type="OrthoDB" id="1123500at2"/>
<organism evidence="3 4">
    <name type="scientific">Alkalitalea saponilacus</name>
    <dbReference type="NCBI Taxonomy" id="889453"/>
    <lineage>
        <taxon>Bacteria</taxon>
        <taxon>Pseudomonadati</taxon>
        <taxon>Bacteroidota</taxon>
        <taxon>Bacteroidia</taxon>
        <taxon>Marinilabiliales</taxon>
        <taxon>Marinilabiliaceae</taxon>
        <taxon>Alkalitalea</taxon>
    </lineage>
</organism>
<keyword evidence="4" id="KW-1185">Reference proteome</keyword>
<feature type="domain" description="SHOCT" evidence="2">
    <location>
        <begin position="51"/>
        <end position="76"/>
    </location>
</feature>
<evidence type="ECO:0000259" key="2">
    <source>
        <dbReference type="Pfam" id="PF09851"/>
    </source>
</evidence>
<sequence>MEDKEKKKKKYGAWHLGWGWYLAVPVLTVLSLALKRGINDVSDKTGLAGNALDILKERYVKGEIDKDEFDQKLKDITEAH</sequence>
<keyword evidence="1" id="KW-1133">Transmembrane helix</keyword>
<evidence type="ECO:0000313" key="3">
    <source>
        <dbReference type="EMBL" id="SKB83145.1"/>
    </source>
</evidence>
<feature type="transmembrane region" description="Helical" evidence="1">
    <location>
        <begin position="12"/>
        <end position="34"/>
    </location>
</feature>
<proteinExistence type="predicted"/>
<gene>
    <name evidence="3" type="ORF">SAMN03080601_01338</name>
</gene>
<dbReference type="AlphaFoldDB" id="A0A1T5EH85"/>
<accession>A0A1T5EH85</accession>
<dbReference type="RefSeq" id="WP_079557107.1">
    <property type="nucleotide sequence ID" value="NZ_CP021904.1"/>
</dbReference>
<protein>
    <submittedName>
        <fullName evidence="3">Putative membrane protein</fullName>
    </submittedName>
</protein>
<keyword evidence="1" id="KW-0472">Membrane</keyword>
<name>A0A1T5EH85_9BACT</name>